<dbReference type="AlphaFoldDB" id="A0AAW0FB90"/>
<evidence type="ECO:0000259" key="3">
    <source>
        <dbReference type="Pfam" id="PF00005"/>
    </source>
</evidence>
<protein>
    <recommendedName>
        <fullName evidence="3">ABC transporter domain-containing protein</fullName>
    </recommendedName>
</protein>
<dbReference type="InterPro" id="IPR003439">
    <property type="entry name" value="ABC_transporter-like_ATP-bd"/>
</dbReference>
<evidence type="ECO:0000256" key="2">
    <source>
        <dbReference type="ARBA" id="ARBA00022840"/>
    </source>
</evidence>
<gene>
    <name evidence="4" type="ORF">QCA50_019083</name>
</gene>
<dbReference type="InterPro" id="IPR050173">
    <property type="entry name" value="ABC_transporter_C-like"/>
</dbReference>
<dbReference type="EMBL" id="JASBNA010000080">
    <property type="protein sequence ID" value="KAK7677893.1"/>
    <property type="molecule type" value="Genomic_DNA"/>
</dbReference>
<name>A0AAW0FB90_9APHY</name>
<dbReference type="GO" id="GO:0042626">
    <property type="term" value="F:ATPase-coupled transmembrane transporter activity"/>
    <property type="evidence" value="ECO:0007669"/>
    <property type="project" value="TreeGrafter"/>
</dbReference>
<proteinExistence type="predicted"/>
<dbReference type="GO" id="GO:0016020">
    <property type="term" value="C:membrane"/>
    <property type="evidence" value="ECO:0007669"/>
    <property type="project" value="TreeGrafter"/>
</dbReference>
<dbReference type="SUPFAM" id="SSF52540">
    <property type="entry name" value="P-loop containing nucleoside triphosphate hydrolases"/>
    <property type="match status" value="1"/>
</dbReference>
<organism evidence="4 5">
    <name type="scientific">Cerrena zonata</name>
    <dbReference type="NCBI Taxonomy" id="2478898"/>
    <lineage>
        <taxon>Eukaryota</taxon>
        <taxon>Fungi</taxon>
        <taxon>Dikarya</taxon>
        <taxon>Basidiomycota</taxon>
        <taxon>Agaricomycotina</taxon>
        <taxon>Agaricomycetes</taxon>
        <taxon>Polyporales</taxon>
        <taxon>Cerrenaceae</taxon>
        <taxon>Cerrena</taxon>
    </lineage>
</organism>
<keyword evidence="1" id="KW-0547">Nucleotide-binding</keyword>
<accession>A0AAW0FB90</accession>
<dbReference type="Proteomes" id="UP001385951">
    <property type="component" value="Unassembled WGS sequence"/>
</dbReference>
<evidence type="ECO:0000256" key="1">
    <source>
        <dbReference type="ARBA" id="ARBA00022741"/>
    </source>
</evidence>
<evidence type="ECO:0000313" key="4">
    <source>
        <dbReference type="EMBL" id="KAK7677893.1"/>
    </source>
</evidence>
<dbReference type="PANTHER" id="PTHR24223">
    <property type="entry name" value="ATP-BINDING CASSETTE SUB-FAMILY C"/>
    <property type="match status" value="1"/>
</dbReference>
<keyword evidence="2" id="KW-0067">ATP-binding</keyword>
<feature type="domain" description="ABC transporter" evidence="3">
    <location>
        <begin position="22"/>
        <end position="107"/>
    </location>
</feature>
<dbReference type="GO" id="GO:0016887">
    <property type="term" value="F:ATP hydrolysis activity"/>
    <property type="evidence" value="ECO:0007669"/>
    <property type="project" value="InterPro"/>
</dbReference>
<sequence length="143" mass="16099">MDFLIVVEDLEVKYAPEIPPVLHGVLLSIESREKIGFLRRTRSGESTITMSILRLVDPTKGKIMIDGIDITKAGLHDLRCRIMFTPQDATLFSGTLRENIDPFNEHDNSECGTSSTVSRCLPKRSPTRNILRSCLRVNLLVMD</sequence>
<keyword evidence="5" id="KW-1185">Reference proteome</keyword>
<evidence type="ECO:0000313" key="5">
    <source>
        <dbReference type="Proteomes" id="UP001385951"/>
    </source>
</evidence>
<dbReference type="GO" id="GO:0005524">
    <property type="term" value="F:ATP binding"/>
    <property type="evidence" value="ECO:0007669"/>
    <property type="project" value="UniProtKB-KW"/>
</dbReference>
<dbReference type="InterPro" id="IPR027417">
    <property type="entry name" value="P-loop_NTPase"/>
</dbReference>
<dbReference type="Pfam" id="PF00005">
    <property type="entry name" value="ABC_tran"/>
    <property type="match status" value="1"/>
</dbReference>
<reference evidence="4 5" key="1">
    <citation type="submission" date="2022-09" db="EMBL/GenBank/DDBJ databases">
        <authorList>
            <person name="Palmer J.M."/>
        </authorList>
    </citation>
    <scope>NUCLEOTIDE SEQUENCE [LARGE SCALE GENOMIC DNA]</scope>
    <source>
        <strain evidence="4 5">DSM 7382</strain>
    </source>
</reference>
<comment type="caution">
    <text evidence="4">The sequence shown here is derived from an EMBL/GenBank/DDBJ whole genome shotgun (WGS) entry which is preliminary data.</text>
</comment>
<dbReference type="Gene3D" id="3.40.50.300">
    <property type="entry name" value="P-loop containing nucleotide triphosphate hydrolases"/>
    <property type="match status" value="1"/>
</dbReference>